<protein>
    <recommendedName>
        <fullName evidence="3">Apea-like HEPN domain-containing protein</fullName>
    </recommendedName>
</protein>
<dbReference type="RefSeq" id="WP_338225375.1">
    <property type="nucleotide sequence ID" value="NZ_BTPD01000011.1"/>
</dbReference>
<sequence length="618" mass="73063">MWIAKNTEWHESHTELTKYFIERIKQKVDPTEVISNKHRTTNGYTMIIEIVTVAELVKRRPKFIRRLKSLFDEAKCKKLSSNVINDTIIKKYFPDIQEYFAKTDFEITISDKSLTNFILKQKVFSDRLANYYHQYLEKEFNSIDFKDGEFRRNADKIDKLIDLLIPLILYHGYSTTSISNISYRFVAKDKGLRSPLRIRTHFDGNPSDLKFLLHVPKESEEFKYIKGNLNKDLFDLKVVQYDEIKDELVPRLKVQKDYELIQLSHPHIDPHNFLRSIYDQGIKRYVASGKRLSLRHFNEFFDNSFWKFSKAKNHKFDKSKVSYDPINVIERVSTLQVTLNKISKDYGLEFDNDKELPIIYDLHQPVYYYNLALGSKSIENSLSLLWTSLESLVPYRTQESDIDNIKYFVGKSLSFGALSRDLMGFITRCVELNNLDKNCLAHLEISSSFVKYTPNGISHWANWLTTEFEVEKDPYDTFKVYSNLLCKSFCDLNDAYSGKDSTKSKVKYWIERIESSRMAIEYQLDRIYLHRNQIVHSGKFINEYSNLWSNLEWYVGKLLSYAFIKLMQSKYETLESAFIELESDHDQLANILEVNKDKQLNEIKDSFNILFKHPWQAF</sequence>
<proteinExistence type="predicted"/>
<gene>
    <name evidence="1" type="ORF">Aconfl_33060</name>
</gene>
<evidence type="ECO:0000313" key="2">
    <source>
        <dbReference type="Proteomes" id="UP001338309"/>
    </source>
</evidence>
<dbReference type="EMBL" id="BTPD01000011">
    <property type="protein sequence ID" value="GMQ30663.1"/>
    <property type="molecule type" value="Genomic_DNA"/>
</dbReference>
<name>A0ABQ6PSG6_9BACT</name>
<evidence type="ECO:0000313" key="1">
    <source>
        <dbReference type="EMBL" id="GMQ30663.1"/>
    </source>
</evidence>
<evidence type="ECO:0008006" key="3">
    <source>
        <dbReference type="Google" id="ProtNLM"/>
    </source>
</evidence>
<accession>A0ABQ6PSG6</accession>
<organism evidence="1 2">
    <name type="scientific">Algoriphagus confluentis</name>
    <dbReference type="NCBI Taxonomy" id="1697556"/>
    <lineage>
        <taxon>Bacteria</taxon>
        <taxon>Pseudomonadati</taxon>
        <taxon>Bacteroidota</taxon>
        <taxon>Cytophagia</taxon>
        <taxon>Cytophagales</taxon>
        <taxon>Cyclobacteriaceae</taxon>
        <taxon>Algoriphagus</taxon>
    </lineage>
</organism>
<comment type="caution">
    <text evidence="1">The sequence shown here is derived from an EMBL/GenBank/DDBJ whole genome shotgun (WGS) entry which is preliminary data.</text>
</comment>
<dbReference type="Proteomes" id="UP001338309">
    <property type="component" value="Unassembled WGS sequence"/>
</dbReference>
<reference evidence="1 2" key="1">
    <citation type="submission" date="2023-08" db="EMBL/GenBank/DDBJ databases">
        <title>Draft genome sequence of Algoriphagus confluentis.</title>
        <authorList>
            <person name="Takatani N."/>
            <person name="Hosokawa M."/>
            <person name="Sawabe T."/>
        </authorList>
    </citation>
    <scope>NUCLEOTIDE SEQUENCE [LARGE SCALE GENOMIC DNA]</scope>
    <source>
        <strain evidence="1 2">NBRC 111222</strain>
    </source>
</reference>
<keyword evidence="2" id="KW-1185">Reference proteome</keyword>